<dbReference type="AlphaFoldDB" id="A0A9D4F4V6"/>
<dbReference type="InterPro" id="IPR050677">
    <property type="entry name" value="Actinoporin_PFT"/>
</dbReference>
<evidence type="ECO:0000256" key="3">
    <source>
        <dbReference type="ARBA" id="ARBA00022537"/>
    </source>
</evidence>
<dbReference type="PANTHER" id="PTHR40388:SF1">
    <property type="entry name" value="BRYOPORIN"/>
    <property type="match status" value="1"/>
</dbReference>
<evidence type="ECO:0000256" key="5">
    <source>
        <dbReference type="ARBA" id="ARBA00023331"/>
    </source>
</evidence>
<dbReference type="PANTHER" id="PTHR40388">
    <property type="entry name" value="BRYOPORIN"/>
    <property type="match status" value="1"/>
</dbReference>
<keyword evidence="5" id="KW-0166">Nematocyst</keyword>
<accession>A0A9D4F4V6</accession>
<keyword evidence="4" id="KW-0472">Membrane</keyword>
<evidence type="ECO:0000256" key="1">
    <source>
        <dbReference type="ARBA" id="ARBA00004175"/>
    </source>
</evidence>
<comment type="subcellular location">
    <subcellularLocation>
        <location evidence="2">Nematocyst</location>
    </subcellularLocation>
    <subcellularLocation>
        <location evidence="1">Target cell membrane</location>
    </subcellularLocation>
</comment>
<dbReference type="InterPro" id="IPR015926">
    <property type="entry name" value="Cytolysin/lectin"/>
</dbReference>
<dbReference type="Gene3D" id="2.60.270.20">
    <property type="entry name" value="Cytolysin/lectin"/>
    <property type="match status" value="1"/>
</dbReference>
<comment type="caution">
    <text evidence="6">The sequence shown here is derived from an EMBL/GenBank/DDBJ whole genome shotgun (WGS) entry which is preliminary data.</text>
</comment>
<keyword evidence="7" id="KW-1185">Reference proteome</keyword>
<dbReference type="GO" id="GO:0042151">
    <property type="term" value="C:nematocyst"/>
    <property type="evidence" value="ECO:0007669"/>
    <property type="project" value="UniProtKB-SubCell"/>
</dbReference>
<evidence type="ECO:0000256" key="4">
    <source>
        <dbReference type="ARBA" id="ARBA00023298"/>
    </source>
</evidence>
<protein>
    <submittedName>
        <fullName evidence="6">Uncharacterized protein</fullName>
    </submittedName>
</protein>
<reference evidence="6" key="1">
    <citation type="journal article" date="2019" name="bioRxiv">
        <title>The Genome of the Zebra Mussel, Dreissena polymorpha: A Resource for Invasive Species Research.</title>
        <authorList>
            <person name="McCartney M.A."/>
            <person name="Auch B."/>
            <person name="Kono T."/>
            <person name="Mallez S."/>
            <person name="Zhang Y."/>
            <person name="Obille A."/>
            <person name="Becker A."/>
            <person name="Abrahante J.E."/>
            <person name="Garbe J."/>
            <person name="Badalamenti J.P."/>
            <person name="Herman A."/>
            <person name="Mangelson H."/>
            <person name="Liachko I."/>
            <person name="Sullivan S."/>
            <person name="Sone E.D."/>
            <person name="Koren S."/>
            <person name="Silverstein K.A.T."/>
            <person name="Beckman K.B."/>
            <person name="Gohl D.M."/>
        </authorList>
    </citation>
    <scope>NUCLEOTIDE SEQUENCE</scope>
    <source>
        <strain evidence="6">Duluth1</strain>
        <tissue evidence="6">Whole animal</tissue>
    </source>
</reference>
<evidence type="ECO:0000256" key="2">
    <source>
        <dbReference type="ARBA" id="ARBA00004532"/>
    </source>
</evidence>
<name>A0A9D4F4V6_DREPO</name>
<sequence>MGSSLGVTVKIKVINNTNCLLKNQVVTVKRGEINLPPKPISAGETGVVQGRKYAHTVTGSFGVVSWEVEGKDRRVVIMWSAPYNFNIYSNVLGVGMSKHNIKIHAPEWDNQMYKGSSNSLEFAREEYYYGAQEVRWEDDEFCVSGTMSTSHQAEVTVTVTAKSKAERE</sequence>
<dbReference type="EMBL" id="JAIWYP010000007">
    <property type="protein sequence ID" value="KAH3791817.1"/>
    <property type="molecule type" value="Genomic_DNA"/>
</dbReference>
<dbReference type="GO" id="GO:0044218">
    <property type="term" value="C:other organism cell membrane"/>
    <property type="evidence" value="ECO:0007669"/>
    <property type="project" value="UniProtKB-KW"/>
</dbReference>
<dbReference type="Proteomes" id="UP000828390">
    <property type="component" value="Unassembled WGS sequence"/>
</dbReference>
<evidence type="ECO:0000313" key="7">
    <source>
        <dbReference type="Proteomes" id="UP000828390"/>
    </source>
</evidence>
<keyword evidence="3" id="KW-1052">Target cell membrane</keyword>
<proteinExistence type="predicted"/>
<reference evidence="6" key="2">
    <citation type="submission" date="2020-11" db="EMBL/GenBank/DDBJ databases">
        <authorList>
            <person name="McCartney M.A."/>
            <person name="Auch B."/>
            <person name="Kono T."/>
            <person name="Mallez S."/>
            <person name="Becker A."/>
            <person name="Gohl D.M."/>
            <person name="Silverstein K.A.T."/>
            <person name="Koren S."/>
            <person name="Bechman K.B."/>
            <person name="Herman A."/>
            <person name="Abrahante J.E."/>
            <person name="Garbe J."/>
        </authorList>
    </citation>
    <scope>NUCLEOTIDE SEQUENCE</scope>
    <source>
        <strain evidence="6">Duluth1</strain>
        <tissue evidence="6">Whole animal</tissue>
    </source>
</reference>
<evidence type="ECO:0000313" key="6">
    <source>
        <dbReference type="EMBL" id="KAH3791817.1"/>
    </source>
</evidence>
<gene>
    <name evidence="6" type="ORF">DPMN_145307</name>
</gene>
<organism evidence="6 7">
    <name type="scientific">Dreissena polymorpha</name>
    <name type="common">Zebra mussel</name>
    <name type="synonym">Mytilus polymorpha</name>
    <dbReference type="NCBI Taxonomy" id="45954"/>
    <lineage>
        <taxon>Eukaryota</taxon>
        <taxon>Metazoa</taxon>
        <taxon>Spiralia</taxon>
        <taxon>Lophotrochozoa</taxon>
        <taxon>Mollusca</taxon>
        <taxon>Bivalvia</taxon>
        <taxon>Autobranchia</taxon>
        <taxon>Heteroconchia</taxon>
        <taxon>Euheterodonta</taxon>
        <taxon>Imparidentia</taxon>
        <taxon>Neoheterodontei</taxon>
        <taxon>Myida</taxon>
        <taxon>Dreissenoidea</taxon>
        <taxon>Dreissenidae</taxon>
        <taxon>Dreissena</taxon>
    </lineage>
</organism>
<keyword evidence="4" id="KW-1053">Target membrane</keyword>
<dbReference type="SUPFAM" id="SSF63724">
    <property type="entry name" value="Cytolysin/lectin"/>
    <property type="match status" value="1"/>
</dbReference>